<comment type="caution">
    <text evidence="1">The sequence shown here is derived from an EMBL/GenBank/DDBJ whole genome shotgun (WGS) entry which is preliminary data.</text>
</comment>
<reference evidence="2" key="2">
    <citation type="submission" date="2013-04" db="EMBL/GenBank/DDBJ databases">
        <title>Bisphenol A degrading Sphingobium sp. strain BiD32.</title>
        <authorList>
            <person name="Nielsen J.L."/>
            <person name="Zhou N.A."/>
            <person name="Kjeldal H."/>
        </authorList>
    </citation>
    <scope>NUCLEOTIDE SEQUENCE [LARGE SCALE GENOMIC DNA]</scope>
    <source>
        <strain evidence="2">BiD32</strain>
    </source>
</reference>
<organism evidence="1 2">
    <name type="scientific">Sphingobium indicum BiD32</name>
    <dbReference type="NCBI Taxonomy" id="1301087"/>
    <lineage>
        <taxon>Bacteria</taxon>
        <taxon>Pseudomonadati</taxon>
        <taxon>Pseudomonadota</taxon>
        <taxon>Alphaproteobacteria</taxon>
        <taxon>Sphingomonadales</taxon>
        <taxon>Sphingomonadaceae</taxon>
        <taxon>Sphingobium</taxon>
    </lineage>
</organism>
<reference evidence="1 2" key="1">
    <citation type="submission" date="2013-03" db="EMBL/GenBank/DDBJ databases">
        <authorList>
            <person name="Le V."/>
        </authorList>
    </citation>
    <scope>NUCLEOTIDE SEQUENCE [LARGE SCALE GENOMIC DNA]</scope>
    <source>
        <strain evidence="1 2">BiD32</strain>
    </source>
</reference>
<proteinExistence type="predicted"/>
<gene>
    <name evidence="1" type="ORF">EBBID32_18710</name>
</gene>
<sequence>MREAFDTHAIQRRTAQIFYSDDDERDDLGFRLLYFFETAEDASAGRFLP</sequence>
<name>N1MJY5_9SPHN</name>
<dbReference type="EMBL" id="CAVK010000085">
    <property type="protein sequence ID" value="CCW17530.1"/>
    <property type="molecule type" value="Genomic_DNA"/>
</dbReference>
<dbReference type="Proteomes" id="UP000013201">
    <property type="component" value="Unassembled WGS sequence"/>
</dbReference>
<evidence type="ECO:0000313" key="1">
    <source>
        <dbReference type="EMBL" id="CCW17530.1"/>
    </source>
</evidence>
<accession>N1MJY5</accession>
<dbReference type="AlphaFoldDB" id="N1MJY5"/>
<protein>
    <submittedName>
        <fullName evidence="1">Uncharacterized protein</fullName>
    </submittedName>
</protein>
<keyword evidence="2" id="KW-1185">Reference proteome</keyword>
<evidence type="ECO:0000313" key="2">
    <source>
        <dbReference type="Proteomes" id="UP000013201"/>
    </source>
</evidence>